<protein>
    <submittedName>
        <fullName evidence="4">Putative NAD(P)H quinone oxidoreductase, PIG3 family</fullName>
    </submittedName>
</protein>
<comment type="caution">
    <text evidence="4">The sequence shown here is derived from an EMBL/GenBank/DDBJ whole genome shotgun (WGS) entry which is preliminary data.</text>
</comment>
<dbReference type="CDD" id="cd05276">
    <property type="entry name" value="p53_inducible_oxidoreductase"/>
    <property type="match status" value="1"/>
</dbReference>
<dbReference type="SUPFAM" id="SSF50129">
    <property type="entry name" value="GroES-like"/>
    <property type="match status" value="1"/>
</dbReference>
<keyword evidence="2" id="KW-0560">Oxidoreductase</keyword>
<dbReference type="Proteomes" id="UP000005615">
    <property type="component" value="Unassembled WGS sequence"/>
</dbReference>
<proteinExistence type="predicted"/>
<sequence>MQLPAKFKHISVNPDSKSLYLDESILESPEARDVLIKVTAAGINRADLLQRQGLYPAPADASPILGLEVAGVVAATGPDVTQWQVGDRVCALVHGGGYANYCAVREDQCLHVPDNIELDAAAGLPEALLTAWHNVFERAQLKPGETLLVQGGSSGIGSMAVQMAKLWGAKVIATAGGAHKCQRLKEMGVDLVIDYREQDFEVIVKDYTEGGGVDVIFDMVGGDYIQKHINCAAVEGRIVNIAYQNGFVAEIHFGLVLIKRLSLLASTLRPQSFDAKARMTRVISEHFGAALSQGNLLPVIDSIYPLAEAEKAQNAMAQGNHFGKILLRSD</sequence>
<evidence type="ECO:0000256" key="1">
    <source>
        <dbReference type="ARBA" id="ARBA00022857"/>
    </source>
</evidence>
<dbReference type="EMBL" id="AEIG01000093">
    <property type="protein sequence ID" value="EGG28586.1"/>
    <property type="molecule type" value="Genomic_DNA"/>
</dbReference>
<dbReference type="PANTHER" id="PTHR48106">
    <property type="entry name" value="QUINONE OXIDOREDUCTASE PIG3-RELATED"/>
    <property type="match status" value="1"/>
</dbReference>
<dbReference type="InterPro" id="IPR020843">
    <property type="entry name" value="ER"/>
</dbReference>
<dbReference type="AlphaFoldDB" id="F3L4Z9"/>
<dbReference type="Pfam" id="PF00107">
    <property type="entry name" value="ADH_zinc_N"/>
    <property type="match status" value="1"/>
</dbReference>
<dbReference type="InterPro" id="IPR014189">
    <property type="entry name" value="Quinone_OxRdtase_PIG3"/>
</dbReference>
<reference evidence="4 5" key="1">
    <citation type="journal article" date="2011" name="J. Bacteriol.">
        <title>Genome sequence of strain IMCC3088, a proteorhodopsin-containing marine bacterium belonging to the OM60/NOR5 clade.</title>
        <authorList>
            <person name="Jang Y."/>
            <person name="Oh H.M."/>
            <person name="Kang I."/>
            <person name="Lee K."/>
            <person name="Yang S.J."/>
            <person name="Cho J.C."/>
        </authorList>
    </citation>
    <scope>NUCLEOTIDE SEQUENCE [LARGE SCALE GENOMIC DNA]</scope>
    <source>
        <strain evidence="4 5">IMCC3088</strain>
    </source>
</reference>
<keyword evidence="5" id="KW-1185">Reference proteome</keyword>
<evidence type="ECO:0000313" key="5">
    <source>
        <dbReference type="Proteomes" id="UP000005615"/>
    </source>
</evidence>
<dbReference type="SUPFAM" id="SSF51735">
    <property type="entry name" value="NAD(P)-binding Rossmann-fold domains"/>
    <property type="match status" value="1"/>
</dbReference>
<dbReference type="Pfam" id="PF08240">
    <property type="entry name" value="ADH_N"/>
    <property type="match status" value="1"/>
</dbReference>
<dbReference type="GO" id="GO:0070402">
    <property type="term" value="F:NADPH binding"/>
    <property type="evidence" value="ECO:0007669"/>
    <property type="project" value="TreeGrafter"/>
</dbReference>
<dbReference type="InterPro" id="IPR013149">
    <property type="entry name" value="ADH-like_C"/>
</dbReference>
<name>F3L4Z9_9GAMM</name>
<dbReference type="NCBIfam" id="TIGR02824">
    <property type="entry name" value="quinone_pig3"/>
    <property type="match status" value="1"/>
</dbReference>
<dbReference type="STRING" id="2518989.IMCC3088_2778"/>
<dbReference type="Gene3D" id="3.90.180.10">
    <property type="entry name" value="Medium-chain alcohol dehydrogenases, catalytic domain"/>
    <property type="match status" value="1"/>
</dbReference>
<dbReference type="eggNOG" id="COG0604">
    <property type="taxonomic scope" value="Bacteria"/>
</dbReference>
<dbReference type="InterPro" id="IPR013154">
    <property type="entry name" value="ADH-like_N"/>
</dbReference>
<dbReference type="PANTHER" id="PTHR48106:SF8">
    <property type="entry name" value="OS02G0805600 PROTEIN"/>
    <property type="match status" value="1"/>
</dbReference>
<gene>
    <name evidence="4" type="ORF">IMCC3088_2778</name>
</gene>
<dbReference type="SMART" id="SM00829">
    <property type="entry name" value="PKS_ER"/>
    <property type="match status" value="1"/>
</dbReference>
<dbReference type="GO" id="GO:0016651">
    <property type="term" value="F:oxidoreductase activity, acting on NAD(P)H"/>
    <property type="evidence" value="ECO:0007669"/>
    <property type="project" value="TreeGrafter"/>
</dbReference>
<evidence type="ECO:0000259" key="3">
    <source>
        <dbReference type="SMART" id="SM00829"/>
    </source>
</evidence>
<keyword evidence="1" id="KW-0521">NADP</keyword>
<dbReference type="InterPro" id="IPR036291">
    <property type="entry name" value="NAD(P)-bd_dom_sf"/>
</dbReference>
<dbReference type="Gene3D" id="3.40.50.720">
    <property type="entry name" value="NAD(P)-binding Rossmann-like Domain"/>
    <property type="match status" value="1"/>
</dbReference>
<evidence type="ECO:0000256" key="2">
    <source>
        <dbReference type="ARBA" id="ARBA00023002"/>
    </source>
</evidence>
<organism evidence="4 5">
    <name type="scientific">Aequoribacter fuscus</name>
    <dbReference type="NCBI Taxonomy" id="2518989"/>
    <lineage>
        <taxon>Bacteria</taxon>
        <taxon>Pseudomonadati</taxon>
        <taxon>Pseudomonadota</taxon>
        <taxon>Gammaproteobacteria</taxon>
        <taxon>Cellvibrionales</taxon>
        <taxon>Halieaceae</taxon>
        <taxon>Aequoribacter</taxon>
    </lineage>
</organism>
<feature type="domain" description="Enoyl reductase (ER)" evidence="3">
    <location>
        <begin position="15"/>
        <end position="327"/>
    </location>
</feature>
<dbReference type="RefSeq" id="WP_009576917.1">
    <property type="nucleotide sequence ID" value="NZ_AEIG01000093.1"/>
</dbReference>
<dbReference type="InterPro" id="IPR011032">
    <property type="entry name" value="GroES-like_sf"/>
</dbReference>
<evidence type="ECO:0000313" key="4">
    <source>
        <dbReference type="EMBL" id="EGG28586.1"/>
    </source>
</evidence>
<accession>F3L4Z9</accession>